<dbReference type="InterPro" id="IPR001680">
    <property type="entry name" value="WD40_rpt"/>
</dbReference>
<comment type="caution">
    <text evidence="5">The sequence shown here is derived from an EMBL/GenBank/DDBJ whole genome shotgun (WGS) entry which is preliminary data.</text>
</comment>
<dbReference type="Gene3D" id="2.130.10.10">
    <property type="entry name" value="YVTN repeat-like/Quinoprotein amine dehydrogenase"/>
    <property type="match status" value="1"/>
</dbReference>
<dbReference type="PROSITE" id="PS50294">
    <property type="entry name" value="WD_REPEATS_REGION"/>
    <property type="match status" value="1"/>
</dbReference>
<dbReference type="PROSITE" id="PS00678">
    <property type="entry name" value="WD_REPEATS_1"/>
    <property type="match status" value="1"/>
</dbReference>
<reference evidence="5 6" key="1">
    <citation type="journal article" date="2013" name="Curr. Biol.">
        <title>The Genome of the Foraminiferan Reticulomyxa filosa.</title>
        <authorList>
            <person name="Glockner G."/>
            <person name="Hulsmann N."/>
            <person name="Schleicher M."/>
            <person name="Noegel A.A."/>
            <person name="Eichinger L."/>
            <person name="Gallinger C."/>
            <person name="Pawlowski J."/>
            <person name="Sierra R."/>
            <person name="Euteneuer U."/>
            <person name="Pillet L."/>
            <person name="Moustafa A."/>
            <person name="Platzer M."/>
            <person name="Groth M."/>
            <person name="Szafranski K."/>
            <person name="Schliwa M."/>
        </authorList>
    </citation>
    <scope>NUCLEOTIDE SEQUENCE [LARGE SCALE GENOMIC DNA]</scope>
</reference>
<keyword evidence="4" id="KW-0175">Coiled coil</keyword>
<keyword evidence="6" id="KW-1185">Reference proteome</keyword>
<dbReference type="InterPro" id="IPR019775">
    <property type="entry name" value="WD40_repeat_CS"/>
</dbReference>
<protein>
    <submittedName>
        <fullName evidence="5">Uncharacterized protein</fullName>
    </submittedName>
</protein>
<name>X6LAA7_RETFI</name>
<dbReference type="PROSITE" id="PS50082">
    <property type="entry name" value="WD_REPEATS_2"/>
    <property type="match status" value="1"/>
</dbReference>
<evidence type="ECO:0000313" key="6">
    <source>
        <dbReference type="Proteomes" id="UP000023152"/>
    </source>
</evidence>
<dbReference type="SMART" id="SM00320">
    <property type="entry name" value="WD40"/>
    <property type="match status" value="1"/>
</dbReference>
<keyword evidence="2" id="KW-0677">Repeat</keyword>
<dbReference type="GO" id="GO:1990234">
    <property type="term" value="C:transferase complex"/>
    <property type="evidence" value="ECO:0007669"/>
    <property type="project" value="UniProtKB-ARBA"/>
</dbReference>
<dbReference type="SUPFAM" id="SSF50978">
    <property type="entry name" value="WD40 repeat-like"/>
    <property type="match status" value="1"/>
</dbReference>
<dbReference type="InterPro" id="IPR036322">
    <property type="entry name" value="WD40_repeat_dom_sf"/>
</dbReference>
<feature type="non-terminal residue" evidence="5">
    <location>
        <position position="175"/>
    </location>
</feature>
<dbReference type="Pfam" id="PF00400">
    <property type="entry name" value="WD40"/>
    <property type="match status" value="1"/>
</dbReference>
<proteinExistence type="predicted"/>
<dbReference type="PANTHER" id="PTHR22847">
    <property type="entry name" value="WD40 REPEAT PROTEIN"/>
    <property type="match status" value="1"/>
</dbReference>
<dbReference type="Proteomes" id="UP000023152">
    <property type="component" value="Unassembled WGS sequence"/>
</dbReference>
<dbReference type="InterPro" id="IPR015943">
    <property type="entry name" value="WD40/YVTN_repeat-like_dom_sf"/>
</dbReference>
<evidence type="ECO:0000256" key="1">
    <source>
        <dbReference type="ARBA" id="ARBA00022574"/>
    </source>
</evidence>
<evidence type="ECO:0000256" key="3">
    <source>
        <dbReference type="PROSITE-ProRule" id="PRU00221"/>
    </source>
</evidence>
<organism evidence="5 6">
    <name type="scientific">Reticulomyxa filosa</name>
    <dbReference type="NCBI Taxonomy" id="46433"/>
    <lineage>
        <taxon>Eukaryota</taxon>
        <taxon>Sar</taxon>
        <taxon>Rhizaria</taxon>
        <taxon>Retaria</taxon>
        <taxon>Foraminifera</taxon>
        <taxon>Monothalamids</taxon>
        <taxon>Reticulomyxidae</taxon>
        <taxon>Reticulomyxa</taxon>
    </lineage>
</organism>
<evidence type="ECO:0000256" key="2">
    <source>
        <dbReference type="ARBA" id="ARBA00022737"/>
    </source>
</evidence>
<accession>X6LAA7</accession>
<keyword evidence="1 3" id="KW-0853">WD repeat</keyword>
<dbReference type="PANTHER" id="PTHR22847:SF637">
    <property type="entry name" value="WD REPEAT DOMAIN 5B"/>
    <property type="match status" value="1"/>
</dbReference>
<evidence type="ECO:0000256" key="4">
    <source>
        <dbReference type="SAM" id="Coils"/>
    </source>
</evidence>
<sequence length="175" mass="20467">MNEKNNENNTILMNENISLKKEISQLQQDIIQSNSKKEDEIKKIEKESQQELLKLRTDIEIMKKDFIEKEKLYNQFIKLLQEKNDQLSNKEERKDNDNISSSNVKHSSAFSFDLFCSSSKLLKTFHGHTSIVYSIDYSTFDDGQYLCSGSNDYTVRIWDAETNKQIQLFKGHANP</sequence>
<dbReference type="EMBL" id="ASPP01046634">
    <property type="protein sequence ID" value="ETN98458.1"/>
    <property type="molecule type" value="Genomic_DNA"/>
</dbReference>
<dbReference type="AlphaFoldDB" id="X6LAA7"/>
<evidence type="ECO:0000313" key="5">
    <source>
        <dbReference type="EMBL" id="ETN98458.1"/>
    </source>
</evidence>
<feature type="coiled-coil region" evidence="4">
    <location>
        <begin position="9"/>
        <end position="97"/>
    </location>
</feature>
<feature type="repeat" description="WD" evidence="3">
    <location>
        <begin position="125"/>
        <end position="168"/>
    </location>
</feature>
<gene>
    <name evidence="5" type="ORF">RFI_39040</name>
</gene>